<evidence type="ECO:0000313" key="1">
    <source>
        <dbReference type="EMBL" id="AAP15793.1"/>
    </source>
</evidence>
<dbReference type="EMBL" id="AE014073">
    <property type="protein sequence ID" value="AAP15793.1"/>
    <property type="molecule type" value="Genomic_DNA"/>
</dbReference>
<dbReference type="OMA" id="RKTRIKF"/>
<dbReference type="AlphaFoldDB" id="A0A0H2VUT4"/>
<dbReference type="KEGG" id="sfx:S0269"/>
<dbReference type="Proteomes" id="UP000002673">
    <property type="component" value="Chromosome"/>
</dbReference>
<reference evidence="1 2" key="1">
    <citation type="journal article" date="2003" name="Infect. Immun.">
        <title>Complete genome sequence and comparative genomics of Shigella flexneri serotype 2a strain 2457T.</title>
        <authorList>
            <person name="Wei J."/>
            <person name="Goldberg M.B."/>
            <person name="Burland V."/>
            <person name="Venkatesan M.M."/>
            <person name="Deng W."/>
            <person name="Fournier G."/>
            <person name="Mayhew G.F."/>
            <person name="Plunkett G.III."/>
            <person name="Rose D.J."/>
            <person name="Darling A."/>
            <person name="Mau B."/>
            <person name="Perna N.T."/>
            <person name="Payne S.M."/>
            <person name="Runyen-Janecky L.J."/>
            <person name="Zhou S."/>
            <person name="Schwartz D.C."/>
            <person name="Blattner F.R."/>
        </authorList>
    </citation>
    <scope>NUCLEOTIDE SEQUENCE [LARGE SCALE GENOMIC DNA]</scope>
    <source>
        <strain evidence="2">ATCC 700930 / 2457T / Serotype 2a</strain>
    </source>
</reference>
<sequence length="89" mass="11144">MLRYRRMVQLFFPLSPNVDIYNLWRKTRIKLIKGRYFSMLQIMLFLMHTRYKYQKYKPDKYLINIQQSLNYSIYSSTTKRQKIITKSYK</sequence>
<dbReference type="HOGENOM" id="CLU_2649022_0_0_6"/>
<name>A0A0H2VUT4_SHIFL</name>
<proteinExistence type="predicted"/>
<accession>A0A0H2VUT4</accession>
<evidence type="ECO:0000313" key="2">
    <source>
        <dbReference type="Proteomes" id="UP000002673"/>
    </source>
</evidence>
<protein>
    <submittedName>
        <fullName evidence="1">Uncharacterized protein</fullName>
    </submittedName>
</protein>
<gene>
    <name evidence="1" type="ordered locus">S0269</name>
</gene>
<organism evidence="1 2">
    <name type="scientific">Shigella flexneri</name>
    <dbReference type="NCBI Taxonomy" id="623"/>
    <lineage>
        <taxon>Bacteria</taxon>
        <taxon>Pseudomonadati</taxon>
        <taxon>Pseudomonadota</taxon>
        <taxon>Gammaproteobacteria</taxon>
        <taxon>Enterobacterales</taxon>
        <taxon>Enterobacteriaceae</taxon>
        <taxon>Shigella</taxon>
    </lineage>
</organism>